<name>A0A2N5DYY7_9GAMM</name>
<dbReference type="InterPro" id="IPR017732">
    <property type="entry name" value="T4/T6SS_DotU"/>
</dbReference>
<dbReference type="PANTHER" id="PTHR38033:SF1">
    <property type="entry name" value="DOTU FAMILY TYPE IV_VI SECRETION SYSTEM PROTEIN"/>
    <property type="match status" value="1"/>
</dbReference>
<dbReference type="NCBIfam" id="TIGR03349">
    <property type="entry name" value="IV_VI_DotU"/>
    <property type="match status" value="1"/>
</dbReference>
<dbReference type="InterPro" id="IPR038522">
    <property type="entry name" value="T4/T6SS_DotU_sf"/>
</dbReference>
<evidence type="ECO:0000313" key="3">
    <source>
        <dbReference type="Proteomes" id="UP000234503"/>
    </source>
</evidence>
<protein>
    <submittedName>
        <fullName evidence="2">DotU family type IV/VI secretion system protein</fullName>
    </submittedName>
</protein>
<dbReference type="OrthoDB" id="6998040at2"/>
<gene>
    <name evidence="2" type="ORF">CYR32_14625</name>
</gene>
<dbReference type="RefSeq" id="WP_101825694.1">
    <property type="nucleotide sequence ID" value="NZ_PJZH01000016.1"/>
</dbReference>
<sequence length="224" mass="25195">MSNNQTCDIDALLQETWLVVISLRHGPVFKEGEGQQLWQRCVENLERVQKHLIATDHSAESCQHILYAQCALLDEAAKSRGVQDDACMQWYDRPLQGQFFGKINAGDQLYERMRQVLREAAPDRAVLTCFHRVLMLGFLGGFSDVNAPERIRLVRELGERVPAFGVPQNYPVMAFASAGLGAVAWLRHWPVRIGLSVASLAALWWGLDHWLDSLITTLLPGGMQ</sequence>
<dbReference type="Proteomes" id="UP000234503">
    <property type="component" value="Unassembled WGS sequence"/>
</dbReference>
<comment type="caution">
    <text evidence="2">The sequence shown here is derived from an EMBL/GenBank/DDBJ whole genome shotgun (WGS) entry which is preliminary data.</text>
</comment>
<dbReference type="Gene3D" id="1.25.40.590">
    <property type="entry name" value="Type IV / VI secretion system, DotU"/>
    <property type="match status" value="1"/>
</dbReference>
<dbReference type="Pfam" id="PF09850">
    <property type="entry name" value="DotU"/>
    <property type="match status" value="1"/>
</dbReference>
<feature type="domain" description="Type IV / VI secretion system DotU" evidence="1">
    <location>
        <begin position="9"/>
        <end position="210"/>
    </location>
</feature>
<dbReference type="EMBL" id="PJZH01000016">
    <property type="protein sequence ID" value="PLR32885.1"/>
    <property type="molecule type" value="Genomic_DNA"/>
</dbReference>
<reference evidence="2 3" key="1">
    <citation type="submission" date="2017-12" db="EMBL/GenBank/DDBJ databases">
        <title>Characterization of six clinical isolates of Enterochimera gen. nov., a novel genus of the Yersiniaciae family and the three species Enterochimera arupensis sp. nov., Enterochimera coloradensis sp. nov, and Enterochimera californica sp. nov.</title>
        <authorList>
            <person name="Rossi A."/>
            <person name="Fisher M."/>
        </authorList>
    </citation>
    <scope>NUCLEOTIDE SEQUENCE [LARGE SCALE GENOMIC DNA]</scope>
    <source>
        <strain evidence="3">2016-Iso4</strain>
    </source>
</reference>
<evidence type="ECO:0000313" key="2">
    <source>
        <dbReference type="EMBL" id="PLR32885.1"/>
    </source>
</evidence>
<accession>A0A2N5DYY7</accession>
<organism evidence="2 3">
    <name type="scientific">Chimaeribacter coloradensis</name>
    <dbReference type="NCBI Taxonomy" id="2060068"/>
    <lineage>
        <taxon>Bacteria</taxon>
        <taxon>Pseudomonadati</taxon>
        <taxon>Pseudomonadota</taxon>
        <taxon>Gammaproteobacteria</taxon>
        <taxon>Enterobacterales</taxon>
        <taxon>Yersiniaceae</taxon>
        <taxon>Chimaeribacter</taxon>
    </lineage>
</organism>
<evidence type="ECO:0000259" key="1">
    <source>
        <dbReference type="Pfam" id="PF09850"/>
    </source>
</evidence>
<dbReference type="PANTHER" id="PTHR38033">
    <property type="entry name" value="MEMBRANE PROTEIN-RELATED"/>
    <property type="match status" value="1"/>
</dbReference>
<dbReference type="NCBIfam" id="NF038239">
    <property type="entry name" value="T6SS_TssL_short"/>
    <property type="match status" value="1"/>
</dbReference>
<keyword evidence="3" id="KW-1185">Reference proteome</keyword>
<proteinExistence type="predicted"/>
<dbReference type="AlphaFoldDB" id="A0A2N5DYY7"/>